<feature type="compositionally biased region" description="Basic and acidic residues" evidence="11">
    <location>
        <begin position="362"/>
        <end position="374"/>
    </location>
</feature>
<keyword evidence="4" id="KW-0963">Cytoplasm</keyword>
<dbReference type="InterPro" id="IPR029338">
    <property type="entry name" value="TSSC4"/>
</dbReference>
<feature type="region of interest" description="Disordered" evidence="11">
    <location>
        <begin position="45"/>
        <end position="117"/>
    </location>
</feature>
<sequence>MEDTFKVRVDRIFGSLNAASAVASASPDSSLRSLWSLTDDEIERKEWNRDKGSPEPEFVPECMPNVSRIMEEPSHGLREMENDLVDLEDGLEEDEDEDKPSSRSGKPDDYNDEEWEIKSSIGRDCTLDYEEEEDVYDKVAVGREKVGERLYMKDFCDYGIEIDSGNELPSSFGDADRDLRANRMAAEVRLREDAEAAREHGTLTVLKGNANLAARSWINPPEDDRNLKSILKRKDGQMDSKSRKRVRFDAMCISEAPAMAEDVHMETGGAAASRKAPVPSRVFSSAVPDYIRNPSRYTHYTFDSASDMDEQSNRQAYMDILKILKRSKNAEDEAPGELPSSVIFVPRKRRNGDTSNENDADSQVKVKVIEEAPNRRGIPVGIAIEDDQESETCSMEEDDETEPAVNEGSSSRKAGRHYRVKATLEVDE</sequence>
<evidence type="ECO:0000313" key="13">
    <source>
        <dbReference type="Proteomes" id="UP001346149"/>
    </source>
</evidence>
<dbReference type="EMBL" id="JAXQNO010000005">
    <property type="protein sequence ID" value="KAK4798425.1"/>
    <property type="molecule type" value="Genomic_DNA"/>
</dbReference>
<feature type="compositionally biased region" description="Acidic residues" evidence="11">
    <location>
        <begin position="82"/>
        <end position="98"/>
    </location>
</feature>
<dbReference type="GO" id="GO:0005681">
    <property type="term" value="C:spliceosomal complex"/>
    <property type="evidence" value="ECO:0007669"/>
    <property type="project" value="UniProtKB-KW"/>
</dbReference>
<dbReference type="GO" id="GO:0005737">
    <property type="term" value="C:cytoplasm"/>
    <property type="evidence" value="ECO:0007669"/>
    <property type="project" value="UniProtKB-SubCell"/>
</dbReference>
<feature type="compositionally biased region" description="Acidic residues" evidence="11">
    <location>
        <begin position="384"/>
        <end position="402"/>
    </location>
</feature>
<evidence type="ECO:0000256" key="2">
    <source>
        <dbReference type="ARBA" id="ARBA00004496"/>
    </source>
</evidence>
<evidence type="ECO:0000256" key="8">
    <source>
        <dbReference type="ARBA" id="ARBA00023242"/>
    </source>
</evidence>
<evidence type="ECO:0000256" key="6">
    <source>
        <dbReference type="ARBA" id="ARBA00022728"/>
    </source>
</evidence>
<dbReference type="PANTHER" id="PTHR13445">
    <property type="entry name" value="TUMOR SUPPRESSING SUBTRANSFERABLE CANDIDATE 4 TSSC4"/>
    <property type="match status" value="1"/>
</dbReference>
<feature type="region of interest" description="Disordered" evidence="11">
    <location>
        <begin position="329"/>
        <end position="428"/>
    </location>
</feature>
<keyword evidence="13" id="KW-1185">Reference proteome</keyword>
<dbReference type="GO" id="GO:0008380">
    <property type="term" value="P:RNA splicing"/>
    <property type="evidence" value="ECO:0007669"/>
    <property type="project" value="UniProtKB-KW"/>
</dbReference>
<dbReference type="Pfam" id="PF15264">
    <property type="entry name" value="TSSC4"/>
    <property type="match status" value="1"/>
</dbReference>
<evidence type="ECO:0000256" key="7">
    <source>
        <dbReference type="ARBA" id="ARBA00023187"/>
    </source>
</evidence>
<reference evidence="12 13" key="1">
    <citation type="journal article" date="2023" name="Hortic Res">
        <title>Pangenome of water caltrop reveals structural variations and asymmetric subgenome divergence after allopolyploidization.</title>
        <authorList>
            <person name="Zhang X."/>
            <person name="Chen Y."/>
            <person name="Wang L."/>
            <person name="Yuan Y."/>
            <person name="Fang M."/>
            <person name="Shi L."/>
            <person name="Lu R."/>
            <person name="Comes H.P."/>
            <person name="Ma Y."/>
            <person name="Chen Y."/>
            <person name="Huang G."/>
            <person name="Zhou Y."/>
            <person name="Zheng Z."/>
            <person name="Qiu Y."/>
        </authorList>
    </citation>
    <scope>NUCLEOTIDE SEQUENCE [LARGE SCALE GENOMIC DNA]</scope>
    <source>
        <strain evidence="12">F231</strain>
    </source>
</reference>
<name>A0AAN7RDX1_TRANT</name>
<dbReference type="GO" id="GO:0006397">
    <property type="term" value="P:mRNA processing"/>
    <property type="evidence" value="ECO:0007669"/>
    <property type="project" value="UniProtKB-KW"/>
</dbReference>
<keyword evidence="8" id="KW-0539">Nucleus</keyword>
<feature type="compositionally biased region" description="Basic and acidic residues" evidence="11">
    <location>
        <begin position="99"/>
        <end position="109"/>
    </location>
</feature>
<comment type="similarity">
    <text evidence="3">Belongs to the TSSC4 family.</text>
</comment>
<dbReference type="PANTHER" id="PTHR13445:SF3">
    <property type="entry name" value="U5 SMALL NUCLEAR RIBONUCLEOPROTEIN TSSC4"/>
    <property type="match status" value="1"/>
</dbReference>
<keyword evidence="6" id="KW-0747">Spliceosome</keyword>
<evidence type="ECO:0000256" key="4">
    <source>
        <dbReference type="ARBA" id="ARBA00022490"/>
    </source>
</evidence>
<evidence type="ECO:0000256" key="3">
    <source>
        <dbReference type="ARBA" id="ARBA00010362"/>
    </source>
</evidence>
<accession>A0AAN7RDX1</accession>
<gene>
    <name evidence="12" type="ORF">SAY86_030751</name>
</gene>
<proteinExistence type="inferred from homology"/>
<evidence type="ECO:0000256" key="9">
    <source>
        <dbReference type="ARBA" id="ARBA00035304"/>
    </source>
</evidence>
<protein>
    <recommendedName>
        <fullName evidence="9">U5 small nuclear ribonucleoprotein TSSC4</fullName>
    </recommendedName>
</protein>
<feature type="compositionally biased region" description="Basic and acidic residues" evidence="11">
    <location>
        <begin position="69"/>
        <end position="81"/>
    </location>
</feature>
<evidence type="ECO:0000256" key="11">
    <source>
        <dbReference type="SAM" id="MobiDB-lite"/>
    </source>
</evidence>
<evidence type="ECO:0000256" key="10">
    <source>
        <dbReference type="ARBA" id="ARBA00045970"/>
    </source>
</evidence>
<dbReference type="AlphaFoldDB" id="A0AAN7RDX1"/>
<comment type="function">
    <text evidence="10">Protein associated with the U5 snRNP, during its maturation and its post-splicing recycling and which is required for spliceosomal tri-snRNP complex assembly in the nucleus. Has a molecular sequestering activity and transiently hinders SNRNP200 binding sites for constitutive splicing factors that intervene later during the assembly of the spliceosome and splicing. Together with its molecular sequestering activity, may also function as a molecular adapter and placeholder, coordinating the assembly of the U5 snRNP and its association with the U4/U6 di-snRNP.</text>
</comment>
<feature type="compositionally biased region" description="Basic and acidic residues" evidence="11">
    <location>
        <begin position="45"/>
        <end position="54"/>
    </location>
</feature>
<comment type="caution">
    <text evidence="12">The sequence shown here is derived from an EMBL/GenBank/DDBJ whole genome shotgun (WGS) entry which is preliminary data.</text>
</comment>
<keyword evidence="7" id="KW-0508">mRNA splicing</keyword>
<keyword evidence="5" id="KW-0507">mRNA processing</keyword>
<evidence type="ECO:0000313" key="12">
    <source>
        <dbReference type="EMBL" id="KAK4798425.1"/>
    </source>
</evidence>
<evidence type="ECO:0000256" key="1">
    <source>
        <dbReference type="ARBA" id="ARBA00004123"/>
    </source>
</evidence>
<organism evidence="12 13">
    <name type="scientific">Trapa natans</name>
    <name type="common">Water chestnut</name>
    <dbReference type="NCBI Taxonomy" id="22666"/>
    <lineage>
        <taxon>Eukaryota</taxon>
        <taxon>Viridiplantae</taxon>
        <taxon>Streptophyta</taxon>
        <taxon>Embryophyta</taxon>
        <taxon>Tracheophyta</taxon>
        <taxon>Spermatophyta</taxon>
        <taxon>Magnoliopsida</taxon>
        <taxon>eudicotyledons</taxon>
        <taxon>Gunneridae</taxon>
        <taxon>Pentapetalae</taxon>
        <taxon>rosids</taxon>
        <taxon>malvids</taxon>
        <taxon>Myrtales</taxon>
        <taxon>Lythraceae</taxon>
        <taxon>Trapa</taxon>
    </lineage>
</organism>
<comment type="subcellular location">
    <subcellularLocation>
        <location evidence="2">Cytoplasm</location>
    </subcellularLocation>
    <subcellularLocation>
        <location evidence="1">Nucleus</location>
    </subcellularLocation>
</comment>
<dbReference type="Proteomes" id="UP001346149">
    <property type="component" value="Unassembled WGS sequence"/>
</dbReference>
<evidence type="ECO:0000256" key="5">
    <source>
        <dbReference type="ARBA" id="ARBA00022664"/>
    </source>
</evidence>